<sequence length="86" mass="9514">MADERRRTEEFRVSGEEVLAKVKELVHEGNVRRIAIRNEKGETVVEFPLTVGVVGALLLPMWAAIGAVAALLTNCTIVVERVSNER</sequence>
<name>A0A410FSF5_BIPS1</name>
<feature type="domain" description="DUF4342" evidence="1">
    <location>
        <begin position="5"/>
        <end position="81"/>
    </location>
</feature>
<dbReference type="EMBL" id="CP034928">
    <property type="protein sequence ID" value="QAA76025.1"/>
    <property type="molecule type" value="Genomic_DNA"/>
</dbReference>
<accession>A0A410FSF5</accession>
<dbReference type="AlphaFoldDB" id="A0A410FSF5"/>
<evidence type="ECO:0000313" key="2">
    <source>
        <dbReference type="EMBL" id="QAA76025.1"/>
    </source>
</evidence>
<evidence type="ECO:0000259" key="1">
    <source>
        <dbReference type="Pfam" id="PF14242"/>
    </source>
</evidence>
<evidence type="ECO:0000313" key="3">
    <source>
        <dbReference type="Proteomes" id="UP000287233"/>
    </source>
</evidence>
<reference evidence="3" key="1">
    <citation type="submission" date="2018-12" db="EMBL/GenBank/DDBJ databases">
        <title>Complete genome sequence of an uncultured bacterium of the candidate phylum Bipolaricaulota.</title>
        <authorList>
            <person name="Kadnikov V.V."/>
            <person name="Mardanov A.V."/>
            <person name="Beletsky A.V."/>
            <person name="Frank Y.A."/>
            <person name="Karnachuk O.V."/>
            <person name="Ravin N.V."/>
        </authorList>
    </citation>
    <scope>NUCLEOTIDE SEQUENCE [LARGE SCALE GENOMIC DNA]</scope>
</reference>
<gene>
    <name evidence="2" type="ORF">BIP78_0257</name>
</gene>
<dbReference type="Pfam" id="PF14242">
    <property type="entry name" value="DUF4342"/>
    <property type="match status" value="1"/>
</dbReference>
<dbReference type="KEGG" id="bih:BIP78_0257"/>
<dbReference type="InterPro" id="IPR025642">
    <property type="entry name" value="DUF4342"/>
</dbReference>
<protein>
    <recommendedName>
        <fullName evidence="1">DUF4342 domain-containing protein</fullName>
    </recommendedName>
</protein>
<organism evidence="2 3">
    <name type="scientific">Bipolaricaulis sibiricus</name>
    <dbReference type="NCBI Taxonomy" id="2501609"/>
    <lineage>
        <taxon>Bacteria</taxon>
        <taxon>Candidatus Bipolaricaulota</taxon>
        <taxon>Candidatus Bipolaricaulia</taxon>
        <taxon>Candidatus Bipolaricaulales</taxon>
        <taxon>Candidatus Bipolaricaulaceae</taxon>
        <taxon>Candidatus Bipolaricaulis</taxon>
    </lineage>
</organism>
<proteinExistence type="predicted"/>
<dbReference type="Proteomes" id="UP000287233">
    <property type="component" value="Chromosome"/>
</dbReference>